<comment type="cofactor">
    <cofactor evidence="1">
        <name>[4Fe-4S] cluster</name>
        <dbReference type="ChEBI" id="CHEBI:49883"/>
    </cofactor>
</comment>
<dbReference type="PANTHER" id="PTHR11135:SF1">
    <property type="entry name" value="PROTEIN YHCC"/>
    <property type="match status" value="1"/>
</dbReference>
<dbReference type="Gene3D" id="3.80.30.20">
    <property type="entry name" value="tm_1862 like domain"/>
    <property type="match status" value="1"/>
</dbReference>
<dbReference type="Proteomes" id="UP001321786">
    <property type="component" value="Chromosome"/>
</dbReference>
<dbReference type="InterPro" id="IPR058240">
    <property type="entry name" value="rSAM_sf"/>
</dbReference>
<dbReference type="SUPFAM" id="SSF102114">
    <property type="entry name" value="Radical SAM enzymes"/>
    <property type="match status" value="1"/>
</dbReference>
<dbReference type="InterPro" id="IPR039661">
    <property type="entry name" value="ELP3"/>
</dbReference>
<dbReference type="InterPro" id="IPR006638">
    <property type="entry name" value="Elp3/MiaA/NifB-like_rSAM"/>
</dbReference>
<dbReference type="PANTHER" id="PTHR11135">
    <property type="entry name" value="HISTONE ACETYLTRANSFERASE-RELATED"/>
    <property type="match status" value="1"/>
</dbReference>
<dbReference type="Pfam" id="PF16199">
    <property type="entry name" value="Radical_SAM_C"/>
    <property type="match status" value="1"/>
</dbReference>
<evidence type="ECO:0000256" key="4">
    <source>
        <dbReference type="ARBA" id="ARBA00022723"/>
    </source>
</evidence>
<protein>
    <submittedName>
        <fullName evidence="8">TIGR01212 family radical SAM protein</fullName>
    </submittedName>
</protein>
<dbReference type="InterPro" id="IPR032432">
    <property type="entry name" value="Radical_SAM_C"/>
</dbReference>
<accession>A0AAU9E0U2</accession>
<dbReference type="SFLD" id="SFLDS00029">
    <property type="entry name" value="Radical_SAM"/>
    <property type="match status" value="1"/>
</dbReference>
<evidence type="ECO:0000259" key="7">
    <source>
        <dbReference type="SMART" id="SM00729"/>
    </source>
</evidence>
<evidence type="ECO:0000313" key="8">
    <source>
        <dbReference type="EMBL" id="BEP27911.1"/>
    </source>
</evidence>
<dbReference type="InterPro" id="IPR005911">
    <property type="entry name" value="YhcC-like"/>
</dbReference>
<name>A0AAU9E0U2_9FIRM</name>
<dbReference type="InterPro" id="IPR023404">
    <property type="entry name" value="rSAM_horseshoe"/>
</dbReference>
<keyword evidence="9" id="KW-1185">Reference proteome</keyword>
<evidence type="ECO:0000256" key="3">
    <source>
        <dbReference type="ARBA" id="ARBA00022691"/>
    </source>
</evidence>
<organism evidence="8 9">
    <name type="scientific">Helicovermis profundi</name>
    <dbReference type="NCBI Taxonomy" id="3065157"/>
    <lineage>
        <taxon>Bacteria</taxon>
        <taxon>Bacillati</taxon>
        <taxon>Bacillota</taxon>
        <taxon>Clostridia</taxon>
        <taxon>Helicovermis</taxon>
    </lineage>
</organism>
<keyword evidence="2" id="KW-0004">4Fe-4S</keyword>
<keyword evidence="5" id="KW-0408">Iron</keyword>
<evidence type="ECO:0000256" key="5">
    <source>
        <dbReference type="ARBA" id="ARBA00023004"/>
    </source>
</evidence>
<evidence type="ECO:0000313" key="9">
    <source>
        <dbReference type="Proteomes" id="UP001321786"/>
    </source>
</evidence>
<keyword evidence="4" id="KW-0479">Metal-binding</keyword>
<dbReference type="AlphaFoldDB" id="A0AAU9E0U2"/>
<reference evidence="8 9" key="1">
    <citation type="submission" date="2023-08" db="EMBL/GenBank/DDBJ databases">
        <title>Helicovermis profunda gen. nov., sp. nov., a novel mesophilic, fermentative bacterium within the Bacillota from a deep-sea hydrothermal vent chimney.</title>
        <authorList>
            <person name="Miyazaki U."/>
            <person name="Mizutani D."/>
            <person name="Hashimoto Y."/>
            <person name="Tame A."/>
            <person name="Sawayama S."/>
            <person name="Miyazaki J."/>
            <person name="Takai K."/>
            <person name="Nakagawa S."/>
        </authorList>
    </citation>
    <scope>NUCLEOTIDE SEQUENCE [LARGE SCALE GENOMIC DNA]</scope>
    <source>
        <strain evidence="8 9">S502</strain>
    </source>
</reference>
<keyword evidence="6" id="KW-0411">Iron-sulfur</keyword>
<dbReference type="NCBIfam" id="TIGR01212">
    <property type="entry name" value="TIGR01212 family radical SAM protein"/>
    <property type="match status" value="1"/>
</dbReference>
<dbReference type="GO" id="GO:0051539">
    <property type="term" value="F:4 iron, 4 sulfur cluster binding"/>
    <property type="evidence" value="ECO:0007669"/>
    <property type="project" value="UniProtKB-KW"/>
</dbReference>
<dbReference type="Pfam" id="PF04055">
    <property type="entry name" value="Radical_SAM"/>
    <property type="match status" value="1"/>
</dbReference>
<dbReference type="SFLD" id="SFLDG01091">
    <property type="entry name" value="uncharacterized_CHP01210-like"/>
    <property type="match status" value="1"/>
</dbReference>
<evidence type="ECO:0000256" key="1">
    <source>
        <dbReference type="ARBA" id="ARBA00001966"/>
    </source>
</evidence>
<dbReference type="KEGG" id="hprf:HLPR_02420"/>
<sequence length="309" mass="36120">MLYLDKRYHSLNYELRKTFNTKVIKLSIDGNFTCPNRDGKKSNKGCLFCSELGSGEFSGTGNREDSIDLQINKQIKSYEDKWPNAKYLAYFQNFTNTYDTITNLKTLYYKALNNNNISGIVIATRVDELSDNVIKLLSEINKTHFLWVEIGLQTKFNKTHKLLRTMYTKEDFLRSYKLLKANNIKTVVHLIANLPTENKKMFLESVNFVSKLKPYGIKLHMLNILKKTDLETYYKIHPFEFMSKDDYINLICDSLEILHPSISIHRITGDGAKDLLIEPKWILNKRYILNGVDKELAKRDSYQGKYYKD</sequence>
<evidence type="ECO:0000256" key="2">
    <source>
        <dbReference type="ARBA" id="ARBA00022485"/>
    </source>
</evidence>
<dbReference type="InterPro" id="IPR007197">
    <property type="entry name" value="rSAM"/>
</dbReference>
<gene>
    <name evidence="8" type="ORF">HLPR_02420</name>
</gene>
<dbReference type="GO" id="GO:0003824">
    <property type="term" value="F:catalytic activity"/>
    <property type="evidence" value="ECO:0007669"/>
    <property type="project" value="InterPro"/>
</dbReference>
<evidence type="ECO:0000256" key="6">
    <source>
        <dbReference type="ARBA" id="ARBA00023014"/>
    </source>
</evidence>
<keyword evidence="3" id="KW-0949">S-adenosyl-L-methionine</keyword>
<dbReference type="SMART" id="SM00729">
    <property type="entry name" value="Elp3"/>
    <property type="match status" value="1"/>
</dbReference>
<dbReference type="EMBL" id="AP028654">
    <property type="protein sequence ID" value="BEP27911.1"/>
    <property type="molecule type" value="Genomic_DNA"/>
</dbReference>
<feature type="domain" description="Elp3/MiaA/NifB-like radical SAM core" evidence="7">
    <location>
        <begin position="24"/>
        <end position="253"/>
    </location>
</feature>
<dbReference type="GO" id="GO:0046872">
    <property type="term" value="F:metal ion binding"/>
    <property type="evidence" value="ECO:0007669"/>
    <property type="project" value="UniProtKB-KW"/>
</dbReference>
<proteinExistence type="predicted"/>
<dbReference type="SFLD" id="SFLDG01086">
    <property type="entry name" value="elongater_protein-like"/>
    <property type="match status" value="1"/>
</dbReference>
<dbReference type="RefSeq" id="WP_338536271.1">
    <property type="nucleotide sequence ID" value="NZ_AP028654.1"/>
</dbReference>